<protein>
    <submittedName>
        <fullName evidence="3">Iron-sulfur cluster assembly accessory protein</fullName>
    </submittedName>
</protein>
<dbReference type="InterPro" id="IPR000361">
    <property type="entry name" value="ATAP_core_dom"/>
</dbReference>
<sequence length="191" mass="20757">MLTVTDAAKRKVLDVLQAQGKPGDGLRLAIAGRTAAGFTYDMYFIEPEDIEPEDIVVDVGDFSVIVEAASAPQLQDVIIDYVEEFQQSGFRIGNPNSVWTDPQEMALQELLDNQINPSVGTHGGRVELVGVNDNVVYIRFTGGCQGCGMVSVTLNEGIEQAVRESFPHIRAVVDTTNHAEGMNPYYPASQP</sequence>
<organism evidence="3 4">
    <name type="scientific">Tectimicrobiota bacterium</name>
    <dbReference type="NCBI Taxonomy" id="2528274"/>
    <lineage>
        <taxon>Bacteria</taxon>
        <taxon>Pseudomonadati</taxon>
        <taxon>Nitrospinota/Tectimicrobiota group</taxon>
        <taxon>Candidatus Tectimicrobiota</taxon>
    </lineage>
</organism>
<dbReference type="Pfam" id="PF01106">
    <property type="entry name" value="NifU"/>
    <property type="match status" value="1"/>
</dbReference>
<dbReference type="NCBIfam" id="TIGR00049">
    <property type="entry name" value="iron-sulfur cluster assembly accessory protein"/>
    <property type="match status" value="1"/>
</dbReference>
<feature type="domain" description="NIF system FeS cluster assembly NifU C-terminal" evidence="1">
    <location>
        <begin position="108"/>
        <end position="173"/>
    </location>
</feature>
<feature type="domain" description="Core" evidence="2">
    <location>
        <begin position="2"/>
        <end position="96"/>
    </location>
</feature>
<dbReference type="AlphaFoldDB" id="A0A937W4Q6"/>
<reference evidence="3" key="1">
    <citation type="submission" date="2019-03" db="EMBL/GenBank/DDBJ databases">
        <title>Lake Tanganyika Metagenome-Assembled Genomes (MAGs).</title>
        <authorList>
            <person name="Tran P."/>
        </authorList>
    </citation>
    <scope>NUCLEOTIDE SEQUENCE</scope>
    <source>
        <strain evidence="3">K_DeepCast_65m_m2_066</strain>
    </source>
</reference>
<dbReference type="InterPro" id="IPR035903">
    <property type="entry name" value="HesB-like_dom_sf"/>
</dbReference>
<dbReference type="Pfam" id="PF01521">
    <property type="entry name" value="Fe-S_biosyn"/>
    <property type="match status" value="1"/>
</dbReference>
<dbReference type="PANTHER" id="PTHR11178">
    <property type="entry name" value="IRON-SULFUR CLUSTER SCAFFOLD PROTEIN NFU-RELATED"/>
    <property type="match status" value="1"/>
</dbReference>
<dbReference type="SUPFAM" id="SSF89360">
    <property type="entry name" value="HesB-like domain"/>
    <property type="match status" value="1"/>
</dbReference>
<gene>
    <name evidence="3" type="ORF">FJZ47_20540</name>
</gene>
<evidence type="ECO:0000259" key="2">
    <source>
        <dbReference type="Pfam" id="PF01521"/>
    </source>
</evidence>
<evidence type="ECO:0000313" key="3">
    <source>
        <dbReference type="EMBL" id="MBM3226163.1"/>
    </source>
</evidence>
<dbReference type="Proteomes" id="UP000712673">
    <property type="component" value="Unassembled WGS sequence"/>
</dbReference>
<dbReference type="InterPro" id="IPR001075">
    <property type="entry name" value="NIF_FeS_clus_asmbl_NifU_C"/>
</dbReference>
<dbReference type="GO" id="GO:0005506">
    <property type="term" value="F:iron ion binding"/>
    <property type="evidence" value="ECO:0007669"/>
    <property type="project" value="InterPro"/>
</dbReference>
<dbReference type="PANTHER" id="PTHR11178:SF51">
    <property type="entry name" value="FE_S BIOGENESIS PROTEIN NFUA"/>
    <property type="match status" value="1"/>
</dbReference>
<evidence type="ECO:0000259" key="1">
    <source>
        <dbReference type="Pfam" id="PF01106"/>
    </source>
</evidence>
<dbReference type="GO" id="GO:0016226">
    <property type="term" value="P:iron-sulfur cluster assembly"/>
    <property type="evidence" value="ECO:0007669"/>
    <property type="project" value="InterPro"/>
</dbReference>
<name>A0A937W4Q6_UNCTE</name>
<dbReference type="Gene3D" id="2.60.300.12">
    <property type="entry name" value="HesB-like domain"/>
    <property type="match status" value="1"/>
</dbReference>
<dbReference type="InterPro" id="IPR034904">
    <property type="entry name" value="FSCA_dom_sf"/>
</dbReference>
<dbReference type="EMBL" id="VGLS01000810">
    <property type="protein sequence ID" value="MBM3226163.1"/>
    <property type="molecule type" value="Genomic_DNA"/>
</dbReference>
<comment type="caution">
    <text evidence="3">The sequence shown here is derived from an EMBL/GenBank/DDBJ whole genome shotgun (WGS) entry which is preliminary data.</text>
</comment>
<dbReference type="InterPro" id="IPR016092">
    <property type="entry name" value="ATAP"/>
</dbReference>
<proteinExistence type="predicted"/>
<dbReference type="Gene3D" id="3.30.300.130">
    <property type="entry name" value="Fe-S cluster assembly (FSCA)"/>
    <property type="match status" value="1"/>
</dbReference>
<evidence type="ECO:0000313" key="4">
    <source>
        <dbReference type="Proteomes" id="UP000712673"/>
    </source>
</evidence>
<dbReference type="SUPFAM" id="SSF117916">
    <property type="entry name" value="Fe-S cluster assembly (FSCA) domain-like"/>
    <property type="match status" value="1"/>
</dbReference>
<accession>A0A937W4Q6</accession>
<dbReference type="GO" id="GO:0051537">
    <property type="term" value="F:2 iron, 2 sulfur cluster binding"/>
    <property type="evidence" value="ECO:0007669"/>
    <property type="project" value="UniProtKB-ARBA"/>
</dbReference>